<evidence type="ECO:0000256" key="4">
    <source>
        <dbReference type="ARBA" id="ARBA00022692"/>
    </source>
</evidence>
<reference evidence="10" key="1">
    <citation type="submission" date="2022-11" db="EMBL/GenBank/DDBJ databases">
        <title>Marilongibacter aestuarii gen. nov., sp. nov., isolated from tidal flat sediment.</title>
        <authorList>
            <person name="Jiayan W."/>
        </authorList>
    </citation>
    <scope>NUCLEOTIDE SEQUENCE</scope>
    <source>
        <strain evidence="10">Z1-6</strain>
    </source>
</reference>
<feature type="chain" id="PRO_5040990598" evidence="8">
    <location>
        <begin position="21"/>
        <end position="1007"/>
    </location>
</feature>
<dbReference type="InterPro" id="IPR023997">
    <property type="entry name" value="TonB-dep_OMP_SusC/RagA_CS"/>
</dbReference>
<dbReference type="SUPFAM" id="SSF56935">
    <property type="entry name" value="Porins"/>
    <property type="match status" value="1"/>
</dbReference>
<comment type="similarity">
    <text evidence="7">Belongs to the TonB-dependent receptor family.</text>
</comment>
<comment type="caution">
    <text evidence="10">The sequence shown here is derived from an EMBL/GenBank/DDBJ whole genome shotgun (WGS) entry which is preliminary data.</text>
</comment>
<evidence type="ECO:0000313" key="10">
    <source>
        <dbReference type="EMBL" id="MCY1723283.1"/>
    </source>
</evidence>
<proteinExistence type="inferred from homology"/>
<keyword evidence="5 7" id="KW-0472">Membrane</keyword>
<dbReference type="InterPro" id="IPR036942">
    <property type="entry name" value="Beta-barrel_TonB_sf"/>
</dbReference>
<keyword evidence="4 7" id="KW-0812">Transmembrane</keyword>
<name>A0A9X3J893_9BACT</name>
<dbReference type="NCBIfam" id="TIGR04056">
    <property type="entry name" value="OMP_RagA_SusC"/>
    <property type="match status" value="1"/>
</dbReference>
<dbReference type="Gene3D" id="2.170.130.10">
    <property type="entry name" value="TonB-dependent receptor, plug domain"/>
    <property type="match status" value="1"/>
</dbReference>
<evidence type="ECO:0000259" key="9">
    <source>
        <dbReference type="Pfam" id="PF07715"/>
    </source>
</evidence>
<dbReference type="Gene3D" id="2.40.170.20">
    <property type="entry name" value="TonB-dependent receptor, beta-barrel domain"/>
    <property type="match status" value="1"/>
</dbReference>
<keyword evidence="11" id="KW-1185">Reference proteome</keyword>
<feature type="domain" description="TonB-dependent receptor plug" evidence="9">
    <location>
        <begin position="113"/>
        <end position="236"/>
    </location>
</feature>
<dbReference type="GO" id="GO:0009279">
    <property type="term" value="C:cell outer membrane"/>
    <property type="evidence" value="ECO:0007669"/>
    <property type="project" value="UniProtKB-SubCell"/>
</dbReference>
<dbReference type="Pfam" id="PF13715">
    <property type="entry name" value="CarbopepD_reg_2"/>
    <property type="match status" value="1"/>
</dbReference>
<dbReference type="PROSITE" id="PS52016">
    <property type="entry name" value="TONB_DEPENDENT_REC_3"/>
    <property type="match status" value="1"/>
</dbReference>
<protein>
    <submittedName>
        <fullName evidence="10">SusC/RagA family TonB-linked outer membrane protein</fullName>
    </submittedName>
</protein>
<keyword evidence="2 7" id="KW-0813">Transport</keyword>
<keyword evidence="3 7" id="KW-1134">Transmembrane beta strand</keyword>
<keyword evidence="8" id="KW-0732">Signal</keyword>
<evidence type="ECO:0000256" key="8">
    <source>
        <dbReference type="SAM" id="SignalP"/>
    </source>
</evidence>
<dbReference type="InterPro" id="IPR008969">
    <property type="entry name" value="CarboxyPept-like_regulatory"/>
</dbReference>
<dbReference type="NCBIfam" id="TIGR04057">
    <property type="entry name" value="SusC_RagA_signa"/>
    <property type="match status" value="1"/>
</dbReference>
<organism evidence="10 11">
    <name type="scientific">Draconibacterium aestuarii</name>
    <dbReference type="NCBI Taxonomy" id="2998507"/>
    <lineage>
        <taxon>Bacteria</taxon>
        <taxon>Pseudomonadati</taxon>
        <taxon>Bacteroidota</taxon>
        <taxon>Bacteroidia</taxon>
        <taxon>Marinilabiliales</taxon>
        <taxon>Prolixibacteraceae</taxon>
        <taxon>Draconibacterium</taxon>
    </lineage>
</organism>
<gene>
    <name evidence="10" type="ORF">OU798_23235</name>
</gene>
<evidence type="ECO:0000256" key="1">
    <source>
        <dbReference type="ARBA" id="ARBA00004571"/>
    </source>
</evidence>
<evidence type="ECO:0000256" key="2">
    <source>
        <dbReference type="ARBA" id="ARBA00022448"/>
    </source>
</evidence>
<feature type="signal peptide" evidence="8">
    <location>
        <begin position="1"/>
        <end position="20"/>
    </location>
</feature>
<sequence>MLKLLIVLTMCFGLITSTFAQQKVTGTVTGEDGLTLPGVAVVQKGTSNGTTTDIDGKYTITVPTDAILEFSFVGMETLDENVNGRSIVDVMLITSTIGLGEVVVTALGIQREKKTLTYASQQVSGEDLMKAKSVNFMDAMSGKAAGLEIKKSASGAGGSTRVVLRGFKSLGGSSEPLYVIDGIPIMNIKRSQPGMWGGTDQGDGLSQLNPDDIESVNVLKGLNASILYGSQGANGVVLITTKKGRAGKTSVSLSSTTTLESVLLYPELQFDYGAMNGAKESWSETKGGTNYSEDQMKDFFNTGNNLVNSVTVSGGNNRTTAYFSYSNTSAKGIIPNNEYGKNNVSFKQSTKLLNDKLTLGSNVMLSSELINNRNVAGYYLNPLTGLYNFPRERNWEDYKNNYKVFDETRNMYLQNVYVVDHHLSNPYWIVNMEPQEEKIQRMIATASADYKFTDHMSLIARGTYDFVDFGRTQKDAAGSNVTNVSANGRYVFANRTDRKIYTDALLKYDNSFGKLNVLGYAGASYSKHEWDGMGADNGTNDLLYPNVFSTQNYPTNVVISEYGGETILQSVYASATVGYNDMIYVDISGRNDWSSTLIGTEDGASYFYPSVGVVALVSNIFELPEFISFLKVRASSAKAAKEVPWNAIRSDNSISGSLGGINRNTRQPWLDLKPELITSNELGFEFDLYQGRLGMDFTYYHNTSKDQFLTVDLPPEEKGQYTTKNINVGEIVNKGYEITLDGIPVSNNTVTWKTAFNFHANNNEIIELDPDNPERRIGMGSSEGYETYLIAGGSYGDLYGYMFRRNDAGQIMLDETSGRPLKTQTREYMGNLEPDWNLGWNNDIQIKRFSIAALISGKFGGKVVSQTEAMLDGWGVSKRTGEARDKGYVEINAIQGSTPVTQISAFDLYAEGGGTGGRNGIIEPYVYDRTNVRLSQLSIAYDIDVQKLNLPLTGATISLVGQNLFIFYKDAPYDPELAMNTTMSSQSLDNFNAPATRTYGFNLKVTF</sequence>
<evidence type="ECO:0000256" key="7">
    <source>
        <dbReference type="PROSITE-ProRule" id="PRU01360"/>
    </source>
</evidence>
<dbReference type="Proteomes" id="UP001145087">
    <property type="component" value="Unassembled WGS sequence"/>
</dbReference>
<evidence type="ECO:0000256" key="3">
    <source>
        <dbReference type="ARBA" id="ARBA00022452"/>
    </source>
</evidence>
<evidence type="ECO:0000313" key="11">
    <source>
        <dbReference type="Proteomes" id="UP001145087"/>
    </source>
</evidence>
<evidence type="ECO:0000256" key="6">
    <source>
        <dbReference type="ARBA" id="ARBA00023237"/>
    </source>
</evidence>
<dbReference type="Pfam" id="PF07715">
    <property type="entry name" value="Plug"/>
    <property type="match status" value="1"/>
</dbReference>
<dbReference type="InterPro" id="IPR012910">
    <property type="entry name" value="Plug_dom"/>
</dbReference>
<dbReference type="InterPro" id="IPR039426">
    <property type="entry name" value="TonB-dep_rcpt-like"/>
</dbReference>
<dbReference type="SUPFAM" id="SSF49464">
    <property type="entry name" value="Carboxypeptidase regulatory domain-like"/>
    <property type="match status" value="1"/>
</dbReference>
<dbReference type="RefSeq" id="WP_343335609.1">
    <property type="nucleotide sequence ID" value="NZ_JAPOHD010000068.1"/>
</dbReference>
<dbReference type="InterPro" id="IPR037066">
    <property type="entry name" value="Plug_dom_sf"/>
</dbReference>
<keyword evidence="6 7" id="KW-0998">Cell outer membrane</keyword>
<dbReference type="InterPro" id="IPR023996">
    <property type="entry name" value="TonB-dep_OMP_SusC/RagA"/>
</dbReference>
<dbReference type="EMBL" id="JAPOHD010000068">
    <property type="protein sequence ID" value="MCY1723283.1"/>
    <property type="molecule type" value="Genomic_DNA"/>
</dbReference>
<comment type="subcellular location">
    <subcellularLocation>
        <location evidence="1 7">Cell outer membrane</location>
        <topology evidence="1 7">Multi-pass membrane protein</topology>
    </subcellularLocation>
</comment>
<accession>A0A9X3J893</accession>
<dbReference type="AlphaFoldDB" id="A0A9X3J893"/>
<evidence type="ECO:0000256" key="5">
    <source>
        <dbReference type="ARBA" id="ARBA00023136"/>
    </source>
</evidence>